<keyword evidence="2" id="KW-1185">Reference proteome</keyword>
<organism evidence="1 2">
    <name type="scientific">Neofusicoccum parvum</name>
    <dbReference type="NCBI Taxonomy" id="310453"/>
    <lineage>
        <taxon>Eukaryota</taxon>
        <taxon>Fungi</taxon>
        <taxon>Dikarya</taxon>
        <taxon>Ascomycota</taxon>
        <taxon>Pezizomycotina</taxon>
        <taxon>Dothideomycetes</taxon>
        <taxon>Dothideomycetes incertae sedis</taxon>
        <taxon>Botryosphaeriales</taxon>
        <taxon>Botryosphaeriaceae</taxon>
        <taxon>Neofusicoccum</taxon>
    </lineage>
</organism>
<sequence>MKTYSRLKKPTYLPSEPPAKRRRIRADSDADADADDQPAALPSSSAALLRSDAISTPRSSPPPHRTTSAAAAPPSSTPPSSPPPAPPASTSPLPLPARRRPTFSFFARRPAALTSRLPNASPTTTSSSAARAAPAGKNTQQRLTQLQLDLGTAPVQRACGVCGMTYVPSNAEDAALHKSFHAMNVGGVEVGRGFGKRGGEVVWENGDVVVGVGRRDKGAARVRVRRVLEVVEKELGAVEIGEDELWGQVVVKEGGGRDRAGVGGDEGPRPQRAAVVNAKEGNKAREETVLRADRFRAYLYVRGSKCIGLCLAERITEAYRVVPPPKDTTTLPKAPTATVPTITPPGGKTTSNGTRASGEPTAAPPPRQPVPSTTTPTAPTALTISHTSHPAHLGISRIWVSSLHRRHGVATALLDAAARDFCGQQYYGLDEYDGANKKRDRVPKELVAFSQPTDSGARLARRWFGAAEGWGVYW</sequence>
<evidence type="ECO:0000313" key="1">
    <source>
        <dbReference type="EMBL" id="GME22052.1"/>
    </source>
</evidence>
<evidence type="ECO:0000313" key="2">
    <source>
        <dbReference type="Proteomes" id="UP001165186"/>
    </source>
</evidence>
<protein>
    <submittedName>
        <fullName evidence="1">Sister chromatid cohesion acetyltransferase eco1</fullName>
    </submittedName>
</protein>
<name>A0ACB5RNH5_9PEZI</name>
<comment type="caution">
    <text evidence="1">The sequence shown here is derived from an EMBL/GenBank/DDBJ whole genome shotgun (WGS) entry which is preliminary data.</text>
</comment>
<accession>A0ACB5RNH5</accession>
<dbReference type="Proteomes" id="UP001165186">
    <property type="component" value="Unassembled WGS sequence"/>
</dbReference>
<gene>
    <name evidence="1" type="primary">g12339</name>
    <name evidence="1" type="ORF">NpPPO83_00012339</name>
</gene>
<reference evidence="1" key="1">
    <citation type="submission" date="2024-09" db="EMBL/GenBank/DDBJ databases">
        <title>Draft Genome Sequences of Neofusicoccum parvum.</title>
        <authorList>
            <person name="Ashida A."/>
            <person name="Camagna M."/>
            <person name="Tanaka A."/>
            <person name="Takemoto D."/>
        </authorList>
    </citation>
    <scope>NUCLEOTIDE SEQUENCE</scope>
    <source>
        <strain evidence="1">PPO83</strain>
    </source>
</reference>
<dbReference type="EMBL" id="BSXG01000001">
    <property type="protein sequence ID" value="GME22052.1"/>
    <property type="molecule type" value="Genomic_DNA"/>
</dbReference>
<proteinExistence type="predicted"/>